<feature type="active site" evidence="7">
    <location>
        <position position="188"/>
    </location>
</feature>
<accession>A0AAW1KFN8</accession>
<evidence type="ECO:0000256" key="6">
    <source>
        <dbReference type="PROSITE-ProRule" id="PRU01024"/>
    </source>
</evidence>
<dbReference type="Gene3D" id="3.40.50.150">
    <property type="entry name" value="Vaccinia Virus protein VP39"/>
    <property type="match status" value="1"/>
</dbReference>
<evidence type="ECO:0000256" key="4">
    <source>
        <dbReference type="ARBA" id="ARBA00033763"/>
    </source>
</evidence>
<reference evidence="8 9" key="1">
    <citation type="journal article" date="2024" name="BMC Genomics">
        <title>De novo assembly and annotation of Popillia japonica's genome with initial clues to its potential as an invasive pest.</title>
        <authorList>
            <person name="Cucini C."/>
            <person name="Boschi S."/>
            <person name="Funari R."/>
            <person name="Cardaioli E."/>
            <person name="Iannotti N."/>
            <person name="Marturano G."/>
            <person name="Paoli F."/>
            <person name="Bruttini M."/>
            <person name="Carapelli A."/>
            <person name="Frati F."/>
            <person name="Nardi F."/>
        </authorList>
    </citation>
    <scope>NUCLEOTIDE SEQUENCE [LARGE SCALE GENOMIC DNA]</scope>
    <source>
        <strain evidence="8">DMR45628</strain>
    </source>
</reference>
<comment type="similarity">
    <text evidence="6">Belongs to the class I-like SAM-binding methyltransferase superfamily. RNA M5U methyltransferase family.</text>
</comment>
<sequence length="246" mass="27711">MIIQRAYLLCTDQHRITYNLYRISIIVSGEEHLIEHLYGSTHIYEQILDLKFRISPEAFFQINTDAAEILYKSAIELAGASKSSTVVDICCGTGTIGLCFAKSCEQVLGLELIQQAVDDARENAKINGIENSEFFAGKAEEILSSVCYRAKTDDVIGIVDPPRAGLHQKAITQLRKVRNLKKLVYMSCNPNAALKNFVDLGRPISKTMQEEPFVPIKAVAVDMFPYTKHCELVVYFERWDVVSNRK</sequence>
<dbReference type="InterPro" id="IPR029063">
    <property type="entry name" value="SAM-dependent_MTases_sf"/>
</dbReference>
<dbReference type="Proteomes" id="UP001458880">
    <property type="component" value="Unassembled WGS sequence"/>
</dbReference>
<keyword evidence="2 6" id="KW-0808">Transferase</keyword>
<dbReference type="CDD" id="cd02440">
    <property type="entry name" value="AdoMet_MTases"/>
    <property type="match status" value="1"/>
</dbReference>
<feature type="binding site" evidence="6">
    <location>
        <position position="160"/>
    </location>
    <ligand>
        <name>S-adenosyl-L-methionine</name>
        <dbReference type="ChEBI" id="CHEBI:59789"/>
    </ligand>
</feature>
<keyword evidence="9" id="KW-1185">Reference proteome</keyword>
<dbReference type="InterPro" id="IPR045850">
    <property type="entry name" value="TRM2_met"/>
</dbReference>
<evidence type="ECO:0000256" key="7">
    <source>
        <dbReference type="PROSITE-ProRule" id="PRU10015"/>
    </source>
</evidence>
<comment type="caution">
    <text evidence="6">Lacks conserved residue(s) required for the propagation of feature annotation.</text>
</comment>
<gene>
    <name evidence="8" type="ORF">QE152_g24461</name>
</gene>
<evidence type="ECO:0000256" key="3">
    <source>
        <dbReference type="ARBA" id="ARBA00022691"/>
    </source>
</evidence>
<protein>
    <recommendedName>
        <fullName evidence="4">tRNA (uracil(54)-C(5))-methyltransferase</fullName>
        <ecNumber evidence="4">2.1.1.35</ecNumber>
    </recommendedName>
</protein>
<keyword evidence="1 6" id="KW-0489">Methyltransferase</keyword>
<dbReference type="AlphaFoldDB" id="A0AAW1KFN8"/>
<evidence type="ECO:0000313" key="9">
    <source>
        <dbReference type="Proteomes" id="UP001458880"/>
    </source>
</evidence>
<dbReference type="GO" id="GO:0032259">
    <property type="term" value="P:methylation"/>
    <property type="evidence" value="ECO:0007669"/>
    <property type="project" value="UniProtKB-KW"/>
</dbReference>
<dbReference type="InterPro" id="IPR010280">
    <property type="entry name" value="U5_MeTrfase_fam"/>
</dbReference>
<dbReference type="GO" id="GO:0003723">
    <property type="term" value="F:RNA binding"/>
    <property type="evidence" value="ECO:0007669"/>
    <property type="project" value="TreeGrafter"/>
</dbReference>
<dbReference type="SUPFAM" id="SSF53335">
    <property type="entry name" value="S-adenosyl-L-methionine-dependent methyltransferases"/>
    <property type="match status" value="1"/>
</dbReference>
<dbReference type="PROSITE" id="PS51687">
    <property type="entry name" value="SAM_MT_RNA_M5U"/>
    <property type="match status" value="1"/>
</dbReference>
<dbReference type="EMBL" id="JASPKY010000250">
    <property type="protein sequence ID" value="KAK9716920.1"/>
    <property type="molecule type" value="Genomic_DNA"/>
</dbReference>
<dbReference type="GO" id="GO:0006396">
    <property type="term" value="P:RNA processing"/>
    <property type="evidence" value="ECO:0007669"/>
    <property type="project" value="InterPro"/>
</dbReference>
<feature type="binding site" evidence="6">
    <location>
        <position position="111"/>
    </location>
    <ligand>
        <name>S-adenosyl-L-methionine</name>
        <dbReference type="ChEBI" id="CHEBI:59789"/>
    </ligand>
</feature>
<proteinExistence type="inferred from homology"/>
<dbReference type="EC" id="2.1.1.35" evidence="4"/>
<dbReference type="Pfam" id="PF05958">
    <property type="entry name" value="tRNA_U5-meth_tr"/>
    <property type="match status" value="1"/>
</dbReference>
<evidence type="ECO:0000256" key="5">
    <source>
        <dbReference type="ARBA" id="ARBA00047278"/>
    </source>
</evidence>
<keyword evidence="3 6" id="KW-0949">S-adenosyl-L-methionine</keyword>
<organism evidence="8 9">
    <name type="scientific">Popillia japonica</name>
    <name type="common">Japanese beetle</name>
    <dbReference type="NCBI Taxonomy" id="7064"/>
    <lineage>
        <taxon>Eukaryota</taxon>
        <taxon>Metazoa</taxon>
        <taxon>Ecdysozoa</taxon>
        <taxon>Arthropoda</taxon>
        <taxon>Hexapoda</taxon>
        <taxon>Insecta</taxon>
        <taxon>Pterygota</taxon>
        <taxon>Neoptera</taxon>
        <taxon>Endopterygota</taxon>
        <taxon>Coleoptera</taxon>
        <taxon>Polyphaga</taxon>
        <taxon>Scarabaeiformia</taxon>
        <taxon>Scarabaeidae</taxon>
        <taxon>Rutelinae</taxon>
        <taxon>Popillia</taxon>
    </lineage>
</organism>
<evidence type="ECO:0000313" key="8">
    <source>
        <dbReference type="EMBL" id="KAK9716920.1"/>
    </source>
</evidence>
<evidence type="ECO:0000256" key="1">
    <source>
        <dbReference type="ARBA" id="ARBA00022603"/>
    </source>
</evidence>
<dbReference type="PANTHER" id="PTHR45904:SF2">
    <property type="entry name" value="TRNA (URACIL-5-)-METHYLTRANSFERASE HOMOLOG A"/>
    <property type="match status" value="1"/>
</dbReference>
<evidence type="ECO:0000256" key="2">
    <source>
        <dbReference type="ARBA" id="ARBA00022679"/>
    </source>
</evidence>
<dbReference type="GO" id="GO:0030697">
    <property type="term" value="F:tRNA (uracil(54)-C5)-methyltransferase activity, S-adenosyl methionine-dependent"/>
    <property type="evidence" value="ECO:0007669"/>
    <property type="project" value="UniProtKB-EC"/>
</dbReference>
<dbReference type="PANTHER" id="PTHR45904">
    <property type="entry name" value="TRNA (URACIL-5-)-METHYLTRANSFERASE"/>
    <property type="match status" value="1"/>
</dbReference>
<feature type="active site" description="Nucleophile" evidence="6">
    <location>
        <position position="188"/>
    </location>
</feature>
<comment type="caution">
    <text evidence="8">The sequence shown here is derived from an EMBL/GenBank/DDBJ whole genome shotgun (WGS) entry which is preliminary data.</text>
</comment>
<name>A0AAW1KFN8_POPJA</name>
<dbReference type="PROSITE" id="PS01230">
    <property type="entry name" value="TRMA_1"/>
    <property type="match status" value="1"/>
</dbReference>
<comment type="catalytic activity">
    <reaction evidence="5">
        <text>uridine(54) in tRNA + S-adenosyl-L-methionine = 5-methyluridine(54) in tRNA + S-adenosyl-L-homocysteine + H(+)</text>
        <dbReference type="Rhea" id="RHEA:42712"/>
        <dbReference type="Rhea" id="RHEA-COMP:10167"/>
        <dbReference type="Rhea" id="RHEA-COMP:10193"/>
        <dbReference type="ChEBI" id="CHEBI:15378"/>
        <dbReference type="ChEBI" id="CHEBI:57856"/>
        <dbReference type="ChEBI" id="CHEBI:59789"/>
        <dbReference type="ChEBI" id="CHEBI:65315"/>
        <dbReference type="ChEBI" id="CHEBI:74447"/>
        <dbReference type="EC" id="2.1.1.35"/>
    </reaction>
    <physiologicalReaction direction="left-to-right" evidence="5">
        <dbReference type="Rhea" id="RHEA:42713"/>
    </physiologicalReaction>
</comment>
<feature type="binding site" evidence="6">
    <location>
        <position position="61"/>
    </location>
    <ligand>
        <name>S-adenosyl-L-methionine</name>
        <dbReference type="ChEBI" id="CHEBI:59789"/>
    </ligand>
</feature>
<dbReference type="InterPro" id="IPR030390">
    <property type="entry name" value="MeTrfase_TrmA_AS"/>
</dbReference>